<organism evidence="1 2">
    <name type="scientific">Bradyrhizobium centrolobii</name>
    <dbReference type="NCBI Taxonomy" id="1505087"/>
    <lineage>
        <taxon>Bacteria</taxon>
        <taxon>Pseudomonadati</taxon>
        <taxon>Pseudomonadota</taxon>
        <taxon>Alphaproteobacteria</taxon>
        <taxon>Hyphomicrobiales</taxon>
        <taxon>Nitrobacteraceae</taxon>
        <taxon>Bradyrhizobium</taxon>
    </lineage>
</organism>
<protein>
    <recommendedName>
        <fullName evidence="3">DNA-binding protein</fullName>
    </recommendedName>
</protein>
<gene>
    <name evidence="1" type="ORF">AYJ54_07930</name>
</gene>
<evidence type="ECO:0000313" key="1">
    <source>
        <dbReference type="EMBL" id="OAF11780.1"/>
    </source>
</evidence>
<dbReference type="Proteomes" id="UP000076959">
    <property type="component" value="Unassembled WGS sequence"/>
</dbReference>
<sequence>MQPVVVENETELRALIRARISELGTTYSEVERYAGLTDSAVAKLMAPSRIRGFGNRSLPLLLQALALGIARVEFIEDRTRAAKVRGRLAPRRRKASPRPPVHECIAEDFRQGNLFGSNTEDCAWRKHRKG</sequence>
<proteinExistence type="predicted"/>
<keyword evidence="2" id="KW-1185">Reference proteome</keyword>
<dbReference type="EMBL" id="LUUB01000045">
    <property type="protein sequence ID" value="OAF11780.1"/>
    <property type="molecule type" value="Genomic_DNA"/>
</dbReference>
<evidence type="ECO:0008006" key="3">
    <source>
        <dbReference type="Google" id="ProtNLM"/>
    </source>
</evidence>
<comment type="caution">
    <text evidence="1">The sequence shown here is derived from an EMBL/GenBank/DDBJ whole genome shotgun (WGS) entry which is preliminary data.</text>
</comment>
<accession>A0A176YVP3</accession>
<evidence type="ECO:0000313" key="2">
    <source>
        <dbReference type="Proteomes" id="UP000076959"/>
    </source>
</evidence>
<dbReference type="AlphaFoldDB" id="A0A176YVP3"/>
<reference evidence="1 2" key="1">
    <citation type="submission" date="2016-03" db="EMBL/GenBank/DDBJ databases">
        <title>Draft Genome Sequence of the Strain BR 10245 (Bradyrhizobium sp.) isolated from nodules of Centrolobium paraense.</title>
        <authorList>
            <person name="Simoes-Araujo J.L.Sr."/>
            <person name="Barauna A.C."/>
            <person name="Silva K."/>
            <person name="Zilli J.E."/>
        </authorList>
    </citation>
    <scope>NUCLEOTIDE SEQUENCE [LARGE SCALE GENOMIC DNA]</scope>
    <source>
        <strain evidence="1 2">BR 10245</strain>
    </source>
</reference>
<name>A0A176YVP3_9BRAD</name>
<dbReference type="STRING" id="1505087.AYJ54_07930"/>